<comment type="subcellular location">
    <subcellularLocation>
        <location evidence="5">Secreted</location>
    </subcellularLocation>
    <subcellularLocation>
        <location evidence="5">Bacterial flagellum</location>
    </subcellularLocation>
</comment>
<feature type="compositionally biased region" description="Low complexity" evidence="6">
    <location>
        <begin position="295"/>
        <end position="312"/>
    </location>
</feature>
<dbReference type="InterPro" id="IPR040026">
    <property type="entry name" value="FliD"/>
</dbReference>
<evidence type="ECO:0000256" key="4">
    <source>
        <dbReference type="ARBA" id="ARBA00023143"/>
    </source>
</evidence>
<keyword evidence="9" id="KW-0966">Cell projection</keyword>
<dbReference type="PANTHER" id="PTHR30288">
    <property type="entry name" value="FLAGELLAR CAP/ASSEMBLY PROTEIN FLID"/>
    <property type="match status" value="1"/>
</dbReference>
<evidence type="ECO:0000256" key="6">
    <source>
        <dbReference type="SAM" id="MobiDB-lite"/>
    </source>
</evidence>
<reference evidence="9 10" key="1">
    <citation type="journal article" date="2015" name="Stand. Genomic Sci.">
        <title>Genomic Encyclopedia of Bacterial and Archaeal Type Strains, Phase III: the genomes of soil and plant-associated and newly described type strains.</title>
        <authorList>
            <person name="Whitman W.B."/>
            <person name="Woyke T."/>
            <person name="Klenk H.P."/>
            <person name="Zhou Y."/>
            <person name="Lilburn T.G."/>
            <person name="Beck B.J."/>
            <person name="De Vos P."/>
            <person name="Vandamme P."/>
            <person name="Eisen J.A."/>
            <person name="Garrity G."/>
            <person name="Hugenholtz P."/>
            <person name="Kyrpides N.C."/>
        </authorList>
    </citation>
    <scope>NUCLEOTIDE SEQUENCE [LARGE SCALE GENOMIC DNA]</scope>
    <source>
        <strain evidence="9 10">CECT 7306</strain>
    </source>
</reference>
<dbReference type="PANTHER" id="PTHR30288:SF0">
    <property type="entry name" value="FLAGELLAR HOOK-ASSOCIATED PROTEIN 2"/>
    <property type="match status" value="1"/>
</dbReference>
<comment type="caution">
    <text evidence="9">The sequence shown here is derived from an EMBL/GenBank/DDBJ whole genome shotgun (WGS) entry which is preliminary data.</text>
</comment>
<protein>
    <recommendedName>
        <fullName evidence="5">Flagellar hook-associated protein 2</fullName>
        <shortName evidence="5">HAP2</shortName>
    </recommendedName>
    <alternativeName>
        <fullName evidence="5">Flagellar cap protein</fullName>
    </alternativeName>
</protein>
<comment type="function">
    <text evidence="5">Required for morphogenesis and for the elongation of the flagellar filament by facilitating polymerization of the flagellin monomers at the tip of growing filament. Forms a capping structure, which prevents flagellin subunits (transported through the central channel of the flagellum) from leaking out without polymerization at the distal end.</text>
</comment>
<keyword evidence="4 5" id="KW-0975">Bacterial flagellum</keyword>
<keyword evidence="9" id="KW-0282">Flagellum</keyword>
<evidence type="ECO:0000256" key="1">
    <source>
        <dbReference type="ARBA" id="ARBA00009764"/>
    </source>
</evidence>
<dbReference type="InParanoid" id="A0A3N1HQZ1"/>
<evidence type="ECO:0000259" key="7">
    <source>
        <dbReference type="Pfam" id="PF02465"/>
    </source>
</evidence>
<dbReference type="EMBL" id="RJKN01000002">
    <property type="protein sequence ID" value="ROP44846.1"/>
    <property type="molecule type" value="Genomic_DNA"/>
</dbReference>
<dbReference type="GO" id="GO:0009421">
    <property type="term" value="C:bacterial-type flagellum filament cap"/>
    <property type="evidence" value="ECO:0007669"/>
    <property type="project" value="InterPro"/>
</dbReference>
<dbReference type="RefSeq" id="WP_123379070.1">
    <property type="nucleotide sequence ID" value="NZ_RJKN01000002.1"/>
</dbReference>
<gene>
    <name evidence="9" type="ORF">EDC03_0976</name>
</gene>
<feature type="region of interest" description="Disordered" evidence="6">
    <location>
        <begin position="292"/>
        <end position="312"/>
    </location>
</feature>
<evidence type="ECO:0000313" key="9">
    <source>
        <dbReference type="EMBL" id="ROP44846.1"/>
    </source>
</evidence>
<dbReference type="InterPro" id="IPR010809">
    <property type="entry name" value="FliD_C"/>
</dbReference>
<dbReference type="GO" id="GO:0009424">
    <property type="term" value="C:bacterial-type flagellum hook"/>
    <property type="evidence" value="ECO:0007669"/>
    <property type="project" value="UniProtKB-UniRule"/>
</dbReference>
<comment type="similarity">
    <text evidence="1 5">Belongs to the FliD family.</text>
</comment>
<feature type="domain" description="Flagellar hook-associated protein 2 N-terminal" evidence="7">
    <location>
        <begin position="12"/>
        <end position="118"/>
    </location>
</feature>
<dbReference type="Pfam" id="PF07195">
    <property type="entry name" value="FliD_C"/>
    <property type="match status" value="1"/>
</dbReference>
<keyword evidence="3" id="KW-0175">Coiled coil</keyword>
<keyword evidence="10" id="KW-1185">Reference proteome</keyword>
<evidence type="ECO:0000256" key="5">
    <source>
        <dbReference type="RuleBase" id="RU362066"/>
    </source>
</evidence>
<dbReference type="Pfam" id="PF02465">
    <property type="entry name" value="FliD_N"/>
    <property type="match status" value="1"/>
</dbReference>
<dbReference type="Proteomes" id="UP000276232">
    <property type="component" value="Unassembled WGS sequence"/>
</dbReference>
<evidence type="ECO:0000259" key="8">
    <source>
        <dbReference type="Pfam" id="PF07195"/>
    </source>
</evidence>
<dbReference type="OrthoDB" id="5241527at2"/>
<accession>A0A3N1HQZ1</accession>
<feature type="domain" description="Flagellar hook-associated protein 2 C-terminal" evidence="8">
    <location>
        <begin position="222"/>
        <end position="440"/>
    </location>
</feature>
<dbReference type="GO" id="GO:0007155">
    <property type="term" value="P:cell adhesion"/>
    <property type="evidence" value="ECO:0007669"/>
    <property type="project" value="InterPro"/>
</dbReference>
<evidence type="ECO:0000256" key="2">
    <source>
        <dbReference type="ARBA" id="ARBA00011255"/>
    </source>
</evidence>
<keyword evidence="5" id="KW-0964">Secreted</keyword>
<dbReference type="AlphaFoldDB" id="A0A3N1HQZ1"/>
<comment type="subunit">
    <text evidence="2 5">Homopentamer.</text>
</comment>
<sequence length="457" mass="46061">MAGGLSIGGLSSGLDTTTIISQLMSVESASQTQLKSRVSAAEKQVTALQSINTRLTSITSAAAKILPTTFAGSTVAGAAWSATTTTSSSPAVTATAVSSADARPGSVTFTVNQVATTHAVVAGRAAAADETVVAGPPYEVSIEFPNAGTDAVRLMVGGSGTVRDVAAAINGDASLGMRATVLQTAPGEYRLQVSSTTPGGAGAFEISGMEDALGEEVLLREGQDAEIDLGNGFLLTSSTGSFDDLLPGASIRPTDAALGQTVTVGVARDGAAASTAAKNLVDAVNVSLQELRSQSASTPGTTAGTAGSSGPLAGDGVVRGTIQKLLSAVSSSGVSPAEAGIELSRDGTLTFDQARFDKLMAADPVKAQALVSGLATRLQDVAKEASDPTKGTITTSITGRRSTVSDLTDQIGRWDTRLSLRRETLERQFSALETALSGMKAQSSYLASQISGLPSWG</sequence>
<dbReference type="InterPro" id="IPR003481">
    <property type="entry name" value="FliD_N"/>
</dbReference>
<dbReference type="GO" id="GO:0071973">
    <property type="term" value="P:bacterial-type flagellum-dependent cell motility"/>
    <property type="evidence" value="ECO:0007669"/>
    <property type="project" value="TreeGrafter"/>
</dbReference>
<organism evidence="9 10">
    <name type="scientific">Pseudokineococcus lusitanus</name>
    <dbReference type="NCBI Taxonomy" id="763993"/>
    <lineage>
        <taxon>Bacteria</taxon>
        <taxon>Bacillati</taxon>
        <taxon>Actinomycetota</taxon>
        <taxon>Actinomycetes</taxon>
        <taxon>Kineosporiales</taxon>
        <taxon>Kineosporiaceae</taxon>
        <taxon>Pseudokineococcus</taxon>
    </lineage>
</organism>
<keyword evidence="9" id="KW-0969">Cilium</keyword>
<name>A0A3N1HQZ1_9ACTN</name>
<evidence type="ECO:0000256" key="3">
    <source>
        <dbReference type="ARBA" id="ARBA00023054"/>
    </source>
</evidence>
<evidence type="ECO:0000313" key="10">
    <source>
        <dbReference type="Proteomes" id="UP000276232"/>
    </source>
</evidence>
<proteinExistence type="inferred from homology"/>
<dbReference type="GO" id="GO:0005576">
    <property type="term" value="C:extracellular region"/>
    <property type="evidence" value="ECO:0007669"/>
    <property type="project" value="UniProtKB-SubCell"/>
</dbReference>